<comment type="caution">
    <text evidence="3">The sequence shown here is derived from an EMBL/GenBank/DDBJ whole genome shotgun (WGS) entry which is preliminary data.</text>
</comment>
<evidence type="ECO:0000313" key="3">
    <source>
        <dbReference type="EMBL" id="TXJ46307.1"/>
    </source>
</evidence>
<dbReference type="Pfam" id="PF02272">
    <property type="entry name" value="DHHA1"/>
    <property type="match status" value="1"/>
</dbReference>
<protein>
    <submittedName>
        <fullName evidence="3">Bifunctional oligoribonuclease/PAP phosphatase NrnA</fullName>
    </submittedName>
</protein>
<reference evidence="3 4" key="1">
    <citation type="journal article" date="1992" name="Lakartidningen">
        <title>[Penicillin V and not amoxicillin is the first choice preparation in acute otitis].</title>
        <authorList>
            <person name="Kamme C."/>
            <person name="Lundgren K."/>
            <person name="Prellner K."/>
        </authorList>
    </citation>
    <scope>NUCLEOTIDE SEQUENCE [LARGE SCALE GENOMIC DNA]</scope>
    <source>
        <strain evidence="3 4">PC5538III-hc</strain>
    </source>
</reference>
<dbReference type="PANTHER" id="PTHR47618">
    <property type="entry name" value="BIFUNCTIONAL OLIGORIBONUCLEASE AND PAP PHOSPHATASE NRNA"/>
    <property type="match status" value="1"/>
</dbReference>
<dbReference type="InterPro" id="IPR051319">
    <property type="entry name" value="Oligoribo/pAp-PDE_c-di-AMP_PDE"/>
</dbReference>
<feature type="domain" description="DHHA1" evidence="2">
    <location>
        <begin position="257"/>
        <end position="332"/>
    </location>
</feature>
<dbReference type="InterPro" id="IPR001667">
    <property type="entry name" value="DDH_dom"/>
</dbReference>
<dbReference type="Gene3D" id="3.90.1640.10">
    <property type="entry name" value="inorganic pyrophosphatase (n-terminal core)"/>
    <property type="match status" value="1"/>
</dbReference>
<dbReference type="InterPro" id="IPR003156">
    <property type="entry name" value="DHHA1_dom"/>
</dbReference>
<dbReference type="SUPFAM" id="SSF64182">
    <property type="entry name" value="DHH phosphoesterases"/>
    <property type="match status" value="1"/>
</dbReference>
<gene>
    <name evidence="3" type="ORF">EPJ72_02300</name>
</gene>
<evidence type="ECO:0000259" key="2">
    <source>
        <dbReference type="Pfam" id="PF02272"/>
    </source>
</evidence>
<dbReference type="OrthoDB" id="9803668at2"/>
<name>A0A5C8F7P7_BRAPL</name>
<dbReference type="AlphaFoldDB" id="A0A5C8F7P7"/>
<dbReference type="InterPro" id="IPR038763">
    <property type="entry name" value="DHH_sf"/>
</dbReference>
<accession>A0A5C8F7P7</accession>
<sequence length="338" mass="38205">MPIKSKTDRKKITTTKKDILKRISNAKNITITGHRNPDGDCICSGLALSLLIKKVFKKKSYVVNTDKMPKELKNVLNIDKVIFEVNENNLPKKDVLIILDSGDIERIGWIADITSEYNGVIFIDHHKVRNINGVTMFYDDIKAAATCEIIFDIFSSYLKNMDSTIATLLYCGLSTDTGGFVFSNTTERTLLFASKMMSKKVNIENLGNVVRKRYSKTDVEALVYMYNEMVIDEDKKIGYLCLKEEINGHNLKDISVSASDTLIQMQDVLIGFIVHESDYNFRVSIRSRCKKDIREIAESFGGGGHPKASGFTVSKEKYKTKEELVKAIKEKIVLLLES</sequence>
<evidence type="ECO:0000259" key="1">
    <source>
        <dbReference type="Pfam" id="PF01368"/>
    </source>
</evidence>
<dbReference type="Proteomes" id="UP000323176">
    <property type="component" value="Unassembled WGS sequence"/>
</dbReference>
<dbReference type="Gene3D" id="3.10.310.30">
    <property type="match status" value="1"/>
</dbReference>
<dbReference type="PANTHER" id="PTHR47618:SF1">
    <property type="entry name" value="BIFUNCTIONAL OLIGORIBONUCLEASE AND PAP PHOSPHATASE NRNA"/>
    <property type="match status" value="1"/>
</dbReference>
<dbReference type="EMBL" id="SAXY01000014">
    <property type="protein sequence ID" value="TXJ46307.1"/>
    <property type="molecule type" value="Genomic_DNA"/>
</dbReference>
<proteinExistence type="predicted"/>
<dbReference type="Pfam" id="PF01368">
    <property type="entry name" value="DHH"/>
    <property type="match status" value="1"/>
</dbReference>
<dbReference type="GO" id="GO:0003676">
    <property type="term" value="F:nucleic acid binding"/>
    <property type="evidence" value="ECO:0007669"/>
    <property type="project" value="InterPro"/>
</dbReference>
<evidence type="ECO:0000313" key="4">
    <source>
        <dbReference type="Proteomes" id="UP000323176"/>
    </source>
</evidence>
<feature type="domain" description="DDH" evidence="1">
    <location>
        <begin position="28"/>
        <end position="172"/>
    </location>
</feature>
<organism evidence="3 4">
    <name type="scientific">Brachyspira pilosicoli</name>
    <name type="common">Serpulina pilosicoli</name>
    <dbReference type="NCBI Taxonomy" id="52584"/>
    <lineage>
        <taxon>Bacteria</taxon>
        <taxon>Pseudomonadati</taxon>
        <taxon>Spirochaetota</taxon>
        <taxon>Spirochaetia</taxon>
        <taxon>Brachyspirales</taxon>
        <taxon>Brachyspiraceae</taxon>
        <taxon>Brachyspira</taxon>
    </lineage>
</organism>